<gene>
    <name evidence="2" type="ORF">GCM10008179_18420</name>
</gene>
<evidence type="ECO:0000313" key="2">
    <source>
        <dbReference type="EMBL" id="GLK68204.1"/>
    </source>
</evidence>
<name>A0A9W6J2P3_9HYPH</name>
<feature type="region of interest" description="Disordered" evidence="1">
    <location>
        <begin position="12"/>
        <end position="53"/>
    </location>
</feature>
<protein>
    <submittedName>
        <fullName evidence="2">Uncharacterized protein</fullName>
    </submittedName>
</protein>
<proteinExistence type="predicted"/>
<feature type="compositionally biased region" description="Basic and acidic residues" evidence="1">
    <location>
        <begin position="95"/>
        <end position="108"/>
    </location>
</feature>
<reference evidence="2" key="1">
    <citation type="journal article" date="2014" name="Int. J. Syst. Evol. Microbiol.">
        <title>Complete genome sequence of Corynebacterium casei LMG S-19264T (=DSM 44701T), isolated from a smear-ripened cheese.</title>
        <authorList>
            <consortium name="US DOE Joint Genome Institute (JGI-PGF)"/>
            <person name="Walter F."/>
            <person name="Albersmeier A."/>
            <person name="Kalinowski J."/>
            <person name="Ruckert C."/>
        </authorList>
    </citation>
    <scope>NUCLEOTIDE SEQUENCE</scope>
    <source>
        <strain evidence="2">VKM B-2347</strain>
    </source>
</reference>
<comment type="caution">
    <text evidence="2">The sequence shown here is derived from an EMBL/GenBank/DDBJ whole genome shotgun (WGS) entry which is preliminary data.</text>
</comment>
<feature type="region of interest" description="Disordered" evidence="1">
    <location>
        <begin position="158"/>
        <end position="187"/>
    </location>
</feature>
<sequence length="187" mass="19578">MLLATCVTGAGFAIAGDQPPPPPMEHGGASGPQGWGGPDGPRRGPGGDRRGGPMKLAARLSAMETLIGIRADQLDAWRAFTSAAVDLVTPPARPEPMKDGADGQPKPREAFDLADRMADRAIARGEKAKALKEAVAALRQKLTPEQLERVKLVEREMRGHFHRGPGGGFGPGGPGMRGPHHGPDAPR</sequence>
<dbReference type="EMBL" id="BSFI01000007">
    <property type="protein sequence ID" value="GLK68204.1"/>
    <property type="molecule type" value="Genomic_DNA"/>
</dbReference>
<dbReference type="Proteomes" id="UP001143372">
    <property type="component" value="Unassembled WGS sequence"/>
</dbReference>
<organism evidence="2 3">
    <name type="scientific">Hansschlegelia plantiphila</name>
    <dbReference type="NCBI Taxonomy" id="374655"/>
    <lineage>
        <taxon>Bacteria</taxon>
        <taxon>Pseudomonadati</taxon>
        <taxon>Pseudomonadota</taxon>
        <taxon>Alphaproteobacteria</taxon>
        <taxon>Hyphomicrobiales</taxon>
        <taxon>Methylopilaceae</taxon>
        <taxon>Hansschlegelia</taxon>
    </lineage>
</organism>
<accession>A0A9W6J2P3</accession>
<feature type="region of interest" description="Disordered" evidence="1">
    <location>
        <begin position="88"/>
        <end position="108"/>
    </location>
</feature>
<evidence type="ECO:0000313" key="3">
    <source>
        <dbReference type="Proteomes" id="UP001143372"/>
    </source>
</evidence>
<feature type="compositionally biased region" description="Basic and acidic residues" evidence="1">
    <location>
        <begin position="40"/>
        <end position="51"/>
    </location>
</feature>
<evidence type="ECO:0000256" key="1">
    <source>
        <dbReference type="SAM" id="MobiDB-lite"/>
    </source>
</evidence>
<keyword evidence="3" id="KW-1185">Reference proteome</keyword>
<feature type="compositionally biased region" description="Gly residues" evidence="1">
    <location>
        <begin position="164"/>
        <end position="176"/>
    </location>
</feature>
<reference evidence="2" key="2">
    <citation type="submission" date="2023-01" db="EMBL/GenBank/DDBJ databases">
        <authorList>
            <person name="Sun Q."/>
            <person name="Evtushenko L."/>
        </authorList>
    </citation>
    <scope>NUCLEOTIDE SEQUENCE</scope>
    <source>
        <strain evidence="2">VKM B-2347</strain>
    </source>
</reference>
<feature type="compositionally biased region" description="Gly residues" evidence="1">
    <location>
        <begin position="28"/>
        <end position="39"/>
    </location>
</feature>
<dbReference type="AlphaFoldDB" id="A0A9W6J2P3"/>